<feature type="region of interest" description="Disordered" evidence="1">
    <location>
        <begin position="1"/>
        <end position="20"/>
    </location>
</feature>
<protein>
    <submittedName>
        <fullName evidence="2">Uncharacterized protein</fullName>
    </submittedName>
</protein>
<keyword evidence="3" id="KW-1185">Reference proteome</keyword>
<accession>A0AAD8NJ08</accession>
<evidence type="ECO:0000313" key="2">
    <source>
        <dbReference type="EMBL" id="KAK1409921.1"/>
    </source>
</evidence>
<proteinExistence type="predicted"/>
<dbReference type="AlphaFoldDB" id="A0AAD8NJ08"/>
<dbReference type="EMBL" id="JAUHHV010000010">
    <property type="protein sequence ID" value="KAK1409921.1"/>
    <property type="molecule type" value="Genomic_DNA"/>
</dbReference>
<comment type="caution">
    <text evidence="2">The sequence shown here is derived from an EMBL/GenBank/DDBJ whole genome shotgun (WGS) entry which is preliminary data.</text>
</comment>
<reference evidence="2" key="1">
    <citation type="journal article" date="2023" name="bioRxiv">
        <title>Improved chromosome-level genome assembly for marigold (Tagetes erecta).</title>
        <authorList>
            <person name="Jiang F."/>
            <person name="Yuan L."/>
            <person name="Wang S."/>
            <person name="Wang H."/>
            <person name="Xu D."/>
            <person name="Wang A."/>
            <person name="Fan W."/>
        </authorList>
    </citation>
    <scope>NUCLEOTIDE SEQUENCE</scope>
    <source>
        <strain evidence="2">WSJ</strain>
        <tissue evidence="2">Leaf</tissue>
    </source>
</reference>
<feature type="compositionally biased region" description="Basic and acidic residues" evidence="1">
    <location>
        <begin position="1"/>
        <end position="10"/>
    </location>
</feature>
<organism evidence="2 3">
    <name type="scientific">Tagetes erecta</name>
    <name type="common">African marigold</name>
    <dbReference type="NCBI Taxonomy" id="13708"/>
    <lineage>
        <taxon>Eukaryota</taxon>
        <taxon>Viridiplantae</taxon>
        <taxon>Streptophyta</taxon>
        <taxon>Embryophyta</taxon>
        <taxon>Tracheophyta</taxon>
        <taxon>Spermatophyta</taxon>
        <taxon>Magnoliopsida</taxon>
        <taxon>eudicotyledons</taxon>
        <taxon>Gunneridae</taxon>
        <taxon>Pentapetalae</taxon>
        <taxon>asterids</taxon>
        <taxon>campanulids</taxon>
        <taxon>Asterales</taxon>
        <taxon>Asteraceae</taxon>
        <taxon>Asteroideae</taxon>
        <taxon>Heliantheae alliance</taxon>
        <taxon>Tageteae</taxon>
        <taxon>Tagetes</taxon>
    </lineage>
</organism>
<evidence type="ECO:0000313" key="3">
    <source>
        <dbReference type="Proteomes" id="UP001229421"/>
    </source>
</evidence>
<evidence type="ECO:0000256" key="1">
    <source>
        <dbReference type="SAM" id="MobiDB-lite"/>
    </source>
</evidence>
<name>A0AAD8NJ08_TARER</name>
<sequence length="102" mass="11568">MTLNHHDNKENIPPFPPAGDNKLGVKMMLKKKNKCRMPLKDITNLMLDSLVQSPSLHRLQLGSVSYKQRSKSLRALAVFKSCSTSSVGRHWVEHKKSAKRSE</sequence>
<gene>
    <name evidence="2" type="ORF">QVD17_36451</name>
</gene>
<dbReference type="Proteomes" id="UP001229421">
    <property type="component" value="Unassembled WGS sequence"/>
</dbReference>